<dbReference type="PANTHER" id="PTHR24120">
    <property type="entry name" value="GH07239P"/>
    <property type="match status" value="1"/>
</dbReference>
<protein>
    <submittedName>
        <fullName evidence="2">Protein 21.1</fullName>
    </submittedName>
</protein>
<feature type="region of interest" description="Disordered" evidence="1">
    <location>
        <begin position="239"/>
        <end position="274"/>
    </location>
</feature>
<dbReference type="Gene3D" id="1.25.40.20">
    <property type="entry name" value="Ankyrin repeat-containing domain"/>
    <property type="match status" value="1"/>
</dbReference>
<dbReference type="PANTHER" id="PTHR24120:SF4">
    <property type="entry name" value="GH07239P"/>
    <property type="match status" value="1"/>
</dbReference>
<dbReference type="VEuPathDB" id="GiardiaDB:QR46_4539"/>
<dbReference type="EMBL" id="JXTI01000180">
    <property type="protein sequence ID" value="KWX11503.1"/>
    <property type="molecule type" value="Genomic_DNA"/>
</dbReference>
<evidence type="ECO:0000313" key="3">
    <source>
        <dbReference type="Proteomes" id="UP000070089"/>
    </source>
</evidence>
<reference evidence="2 3" key="1">
    <citation type="journal article" date="2015" name="Mol. Biochem. Parasitol.">
        <title>Identification of polymorphic genes for use in assemblage B genotyping assays through comparative genomics of multiple assemblage B Giardia duodenalis isolates.</title>
        <authorList>
            <person name="Wielinga C."/>
            <person name="Thompson R.C."/>
            <person name="Monis P."/>
            <person name="Ryan U."/>
        </authorList>
    </citation>
    <scope>NUCLEOTIDE SEQUENCE [LARGE SCALE GENOMIC DNA]</scope>
    <source>
        <strain evidence="2 3">BAH15c1</strain>
    </source>
</reference>
<dbReference type="InterPro" id="IPR036770">
    <property type="entry name" value="Ankyrin_rpt-contain_sf"/>
</dbReference>
<feature type="compositionally biased region" description="Low complexity" evidence="1">
    <location>
        <begin position="253"/>
        <end position="267"/>
    </location>
</feature>
<sequence>MVEQERGLTQDFTHSLLRQLPLQPPLPHKAVYDLPRAPWINSISNCMPTLEHLILLFTKREMRFLEGMGATLALGILERSILIHSEGCTPLLTPEKIIVPGDYLPLVPYVRSQCTELSIIDAFIQLVDYIKRCIQEKEVELLAEICEQGSKSTLKRMSKIISNYFCGKSPYDLKKDTGTLFTAAELGLTRVDDVRSFTSCFSMIPFTIDLSLSDQDDYDLRDKHMQALSFQTVLENEAPKTSAKLTNNDPPNSSSSSSSSGYSTSSSKEPPAKKLSLNSTHELLLADSKKYQKPVALGKQTPLMTAVYNKDSVALNENLSFLGHATKKMLTLDIDGETVSFPPGTTALMIAARIGFLDGVRLLIREARIRNVRDETAIMMAAVGNHANCIEELVPYEVRTRDMYGYTSLMKTAQLNNYDAARVLCLHESGLMSRRHRSALHMAADRVNVDVVRLLAKYEARLLDAKGETALLISITKANRDMIVALGPLEGNLSSMDGQTPLGRLGKYKKKFASREIYDECRKAIMLCEKKPTKDLRAD</sequence>
<dbReference type="AlphaFoldDB" id="A0A132NN34"/>
<accession>A0A132NN34</accession>
<proteinExistence type="predicted"/>
<dbReference type="InterPro" id="IPR002110">
    <property type="entry name" value="Ankyrin_rpt"/>
</dbReference>
<name>A0A132NN34_GIAIN</name>
<dbReference type="SUPFAM" id="SSF48403">
    <property type="entry name" value="Ankyrin repeat"/>
    <property type="match status" value="1"/>
</dbReference>
<dbReference type="Proteomes" id="UP000070089">
    <property type="component" value="Unassembled WGS sequence"/>
</dbReference>
<evidence type="ECO:0000313" key="2">
    <source>
        <dbReference type="EMBL" id="KWX11503.1"/>
    </source>
</evidence>
<dbReference type="OrthoDB" id="194358at2759"/>
<dbReference type="SMART" id="SM00248">
    <property type="entry name" value="ANK"/>
    <property type="match status" value="6"/>
</dbReference>
<feature type="compositionally biased region" description="Polar residues" evidence="1">
    <location>
        <begin position="243"/>
        <end position="252"/>
    </location>
</feature>
<dbReference type="Pfam" id="PF12796">
    <property type="entry name" value="Ank_2"/>
    <property type="match status" value="1"/>
</dbReference>
<evidence type="ECO:0000256" key="1">
    <source>
        <dbReference type="SAM" id="MobiDB-lite"/>
    </source>
</evidence>
<organism evidence="2 3">
    <name type="scientific">Giardia duodenalis assemblage B</name>
    <dbReference type="NCBI Taxonomy" id="1394984"/>
    <lineage>
        <taxon>Eukaryota</taxon>
        <taxon>Metamonada</taxon>
        <taxon>Diplomonadida</taxon>
        <taxon>Hexamitidae</taxon>
        <taxon>Giardiinae</taxon>
        <taxon>Giardia</taxon>
    </lineage>
</organism>
<comment type="caution">
    <text evidence="2">The sequence shown here is derived from an EMBL/GenBank/DDBJ whole genome shotgun (WGS) entry which is preliminary data.</text>
</comment>
<gene>
    <name evidence="2" type="ORF">QR46_4539</name>
</gene>